<reference evidence="3" key="1">
    <citation type="journal article" date="2023" name="bioRxiv">
        <title>Improved chromosome-level genome assembly for marigold (Tagetes erecta).</title>
        <authorList>
            <person name="Jiang F."/>
            <person name="Yuan L."/>
            <person name="Wang S."/>
            <person name="Wang H."/>
            <person name="Xu D."/>
            <person name="Wang A."/>
            <person name="Fan W."/>
        </authorList>
    </citation>
    <scope>NUCLEOTIDE SEQUENCE</scope>
    <source>
        <strain evidence="3">WSJ</strain>
        <tissue evidence="3">Leaf</tissue>
    </source>
</reference>
<evidence type="ECO:0000256" key="2">
    <source>
        <dbReference type="SAM" id="MobiDB-lite"/>
    </source>
</evidence>
<feature type="compositionally biased region" description="Basic and acidic residues" evidence="2">
    <location>
        <begin position="400"/>
        <end position="414"/>
    </location>
</feature>
<feature type="coiled-coil region" evidence="1">
    <location>
        <begin position="234"/>
        <end position="286"/>
    </location>
</feature>
<dbReference type="PANTHER" id="PTHR35507">
    <property type="entry name" value="OS09G0488600 PROTEIN"/>
    <property type="match status" value="1"/>
</dbReference>
<keyword evidence="1" id="KW-0175">Coiled coil</keyword>
<feature type="compositionally biased region" description="Pro residues" evidence="2">
    <location>
        <begin position="11"/>
        <end position="20"/>
    </location>
</feature>
<dbReference type="EMBL" id="JAUHHV010000003">
    <property type="protein sequence ID" value="KAK1429099.1"/>
    <property type="molecule type" value="Genomic_DNA"/>
</dbReference>
<comment type="caution">
    <text evidence="3">The sequence shown here is derived from an EMBL/GenBank/DDBJ whole genome shotgun (WGS) entry which is preliminary data.</text>
</comment>
<dbReference type="PANTHER" id="PTHR35507:SF1">
    <property type="entry name" value="TMF_TATA_BD DOMAIN-CONTAINING PROTEIN"/>
    <property type="match status" value="1"/>
</dbReference>
<gene>
    <name evidence="3" type="ORF">QVD17_11301</name>
</gene>
<dbReference type="Proteomes" id="UP001229421">
    <property type="component" value="Unassembled WGS sequence"/>
</dbReference>
<organism evidence="3 4">
    <name type="scientific">Tagetes erecta</name>
    <name type="common">African marigold</name>
    <dbReference type="NCBI Taxonomy" id="13708"/>
    <lineage>
        <taxon>Eukaryota</taxon>
        <taxon>Viridiplantae</taxon>
        <taxon>Streptophyta</taxon>
        <taxon>Embryophyta</taxon>
        <taxon>Tracheophyta</taxon>
        <taxon>Spermatophyta</taxon>
        <taxon>Magnoliopsida</taxon>
        <taxon>eudicotyledons</taxon>
        <taxon>Gunneridae</taxon>
        <taxon>Pentapetalae</taxon>
        <taxon>asterids</taxon>
        <taxon>campanulids</taxon>
        <taxon>Asterales</taxon>
        <taxon>Asteraceae</taxon>
        <taxon>Asteroideae</taxon>
        <taxon>Heliantheae alliance</taxon>
        <taxon>Tageteae</taxon>
        <taxon>Tagetes</taxon>
    </lineage>
</organism>
<sequence>MKMTGDELTITPPPYTPPPYVSISPFPHPSPRRLSSHFTPPTRPVRSDKHLAWVSLQGRIIGAEEASSVRSIGGGLSSEEAIAWELFNPMHRILIVAVIAVAAANSKKNKLIVRLTKSVQIRDQVLLGMQEKLDNLCEQVNYFKDKPDISSYNFECSGCGCHHCNHHQLPSECKEVRNEEDISRKSVDDNDTNQSKIANDVEQEERRMSDLSDWAPSVSSSADVQWNIPVEHDISKLQKECEEKNATIKELSDFLNSAESHNSRRISELEDVIRRKNMLITKLRKDMMVLEQKVIHLTRLRRPSSSKSNTTSQKLPHMSDNLIYDMDSTTGPSDDSDSSAKKKPRAPMIYNMTKDDHNAAIRNTPKPPHSNTSTLMIKSREQPSGPATPLKEISQNQQAHSDRFVNRSKSKESKSVSGGYKSRNVPNGASSKSTKSRMPREQKRWA</sequence>
<evidence type="ECO:0000313" key="4">
    <source>
        <dbReference type="Proteomes" id="UP001229421"/>
    </source>
</evidence>
<evidence type="ECO:0000313" key="3">
    <source>
        <dbReference type="EMBL" id="KAK1429099.1"/>
    </source>
</evidence>
<protein>
    <submittedName>
        <fullName evidence="3">Uncharacterized protein</fullName>
    </submittedName>
</protein>
<feature type="compositionally biased region" description="Polar residues" evidence="2">
    <location>
        <begin position="305"/>
        <end position="314"/>
    </location>
</feature>
<feature type="region of interest" description="Disordered" evidence="2">
    <location>
        <begin position="1"/>
        <end position="23"/>
    </location>
</feature>
<feature type="region of interest" description="Disordered" evidence="2">
    <location>
        <begin position="300"/>
        <end position="446"/>
    </location>
</feature>
<keyword evidence="4" id="KW-1185">Reference proteome</keyword>
<feature type="compositionally biased region" description="Polar residues" evidence="2">
    <location>
        <begin position="424"/>
        <end position="433"/>
    </location>
</feature>
<dbReference type="AlphaFoldDB" id="A0AAD8KUW4"/>
<accession>A0AAD8KUW4</accession>
<proteinExistence type="predicted"/>
<feature type="region of interest" description="Disordered" evidence="2">
    <location>
        <begin position="183"/>
        <end position="205"/>
    </location>
</feature>
<name>A0AAD8KUW4_TARER</name>
<evidence type="ECO:0000256" key="1">
    <source>
        <dbReference type="SAM" id="Coils"/>
    </source>
</evidence>